<proteinExistence type="predicted"/>
<evidence type="ECO:0000256" key="3">
    <source>
        <dbReference type="ARBA" id="ARBA00022692"/>
    </source>
</evidence>
<gene>
    <name evidence="8" type="ORF">GCM10011534_19820</name>
</gene>
<evidence type="ECO:0000256" key="6">
    <source>
        <dbReference type="SAM" id="Phobius"/>
    </source>
</evidence>
<evidence type="ECO:0000313" key="9">
    <source>
        <dbReference type="Proteomes" id="UP000649829"/>
    </source>
</evidence>
<keyword evidence="5 6" id="KW-0472">Membrane</keyword>
<feature type="transmembrane region" description="Helical" evidence="6">
    <location>
        <begin position="34"/>
        <end position="54"/>
    </location>
</feature>
<dbReference type="InterPro" id="IPR027379">
    <property type="entry name" value="CLS_N"/>
</dbReference>
<sequence length="63" mass="6767">MLELSGLGGLIILALDIWAIVSIIGSGTSTGKKVLWVLLVLILPLVGFLIWLLAGPRSETRRI</sequence>
<reference evidence="8" key="2">
    <citation type="submission" date="2020-09" db="EMBL/GenBank/DDBJ databases">
        <authorList>
            <person name="Sun Q."/>
            <person name="Zhou Y."/>
        </authorList>
    </citation>
    <scope>NUCLEOTIDE SEQUENCE</scope>
    <source>
        <strain evidence="8">CGMCC 1.6293</strain>
    </source>
</reference>
<comment type="subcellular location">
    <subcellularLocation>
        <location evidence="1">Cell membrane</location>
        <topology evidence="1">Multi-pass membrane protein</topology>
    </subcellularLocation>
</comment>
<evidence type="ECO:0000259" key="7">
    <source>
        <dbReference type="Pfam" id="PF13396"/>
    </source>
</evidence>
<accession>A0A917SV83</accession>
<dbReference type="Proteomes" id="UP000649829">
    <property type="component" value="Unassembled WGS sequence"/>
</dbReference>
<dbReference type="RefSeq" id="WP_028288097.1">
    <property type="nucleotide sequence ID" value="NZ_BMLF01000001.1"/>
</dbReference>
<protein>
    <recommendedName>
        <fullName evidence="7">Cardiolipin synthase N-terminal domain-containing protein</fullName>
    </recommendedName>
</protein>
<evidence type="ECO:0000256" key="2">
    <source>
        <dbReference type="ARBA" id="ARBA00022475"/>
    </source>
</evidence>
<keyword evidence="2" id="KW-1003">Cell membrane</keyword>
<evidence type="ECO:0000256" key="5">
    <source>
        <dbReference type="ARBA" id="ARBA00023136"/>
    </source>
</evidence>
<keyword evidence="3 6" id="KW-0812">Transmembrane</keyword>
<dbReference type="EMBL" id="BMLF01000001">
    <property type="protein sequence ID" value="GGL97780.1"/>
    <property type="molecule type" value="Genomic_DNA"/>
</dbReference>
<comment type="caution">
    <text evidence="8">The sequence shown here is derived from an EMBL/GenBank/DDBJ whole genome shotgun (WGS) entry which is preliminary data.</text>
</comment>
<feature type="domain" description="Cardiolipin synthase N-terminal" evidence="7">
    <location>
        <begin position="14"/>
        <end position="56"/>
    </location>
</feature>
<evidence type="ECO:0000256" key="4">
    <source>
        <dbReference type="ARBA" id="ARBA00022989"/>
    </source>
</evidence>
<dbReference type="GO" id="GO:0005886">
    <property type="term" value="C:plasma membrane"/>
    <property type="evidence" value="ECO:0007669"/>
    <property type="project" value="UniProtKB-SubCell"/>
</dbReference>
<dbReference type="Pfam" id="PF13396">
    <property type="entry name" value="PLDc_N"/>
    <property type="match status" value="1"/>
</dbReference>
<evidence type="ECO:0000313" key="8">
    <source>
        <dbReference type="EMBL" id="GGL97780.1"/>
    </source>
</evidence>
<name>A0A917SV83_9RHOB</name>
<keyword evidence="9" id="KW-1185">Reference proteome</keyword>
<reference evidence="8" key="1">
    <citation type="journal article" date="2014" name="Int. J. Syst. Evol. Microbiol.">
        <title>Complete genome sequence of Corynebacterium casei LMG S-19264T (=DSM 44701T), isolated from a smear-ripened cheese.</title>
        <authorList>
            <consortium name="US DOE Joint Genome Institute (JGI-PGF)"/>
            <person name="Walter F."/>
            <person name="Albersmeier A."/>
            <person name="Kalinowski J."/>
            <person name="Ruckert C."/>
        </authorList>
    </citation>
    <scope>NUCLEOTIDE SEQUENCE</scope>
    <source>
        <strain evidence="8">CGMCC 1.6293</strain>
    </source>
</reference>
<dbReference type="AlphaFoldDB" id="A0A917SV83"/>
<evidence type="ECO:0000256" key="1">
    <source>
        <dbReference type="ARBA" id="ARBA00004651"/>
    </source>
</evidence>
<feature type="transmembrane region" description="Helical" evidence="6">
    <location>
        <begin position="7"/>
        <end position="28"/>
    </location>
</feature>
<organism evidence="8 9">
    <name type="scientific">Pseudooceanicola nanhaiensis</name>
    <dbReference type="NCBI Taxonomy" id="375761"/>
    <lineage>
        <taxon>Bacteria</taxon>
        <taxon>Pseudomonadati</taxon>
        <taxon>Pseudomonadota</taxon>
        <taxon>Alphaproteobacteria</taxon>
        <taxon>Rhodobacterales</taxon>
        <taxon>Paracoccaceae</taxon>
        <taxon>Pseudooceanicola</taxon>
    </lineage>
</organism>
<keyword evidence="4 6" id="KW-1133">Transmembrane helix</keyword>